<keyword evidence="3" id="KW-1185">Reference proteome</keyword>
<name>A0A6A5WBU2_9PLEO</name>
<proteinExistence type="predicted"/>
<dbReference type="GO" id="GO:0003676">
    <property type="term" value="F:nucleic acid binding"/>
    <property type="evidence" value="ECO:0007669"/>
    <property type="project" value="InterPro"/>
</dbReference>
<organism evidence="2 3">
    <name type="scientific">Amniculicola lignicola CBS 123094</name>
    <dbReference type="NCBI Taxonomy" id="1392246"/>
    <lineage>
        <taxon>Eukaryota</taxon>
        <taxon>Fungi</taxon>
        <taxon>Dikarya</taxon>
        <taxon>Ascomycota</taxon>
        <taxon>Pezizomycotina</taxon>
        <taxon>Dothideomycetes</taxon>
        <taxon>Pleosporomycetidae</taxon>
        <taxon>Pleosporales</taxon>
        <taxon>Amniculicolaceae</taxon>
        <taxon>Amniculicola</taxon>
    </lineage>
</organism>
<feature type="compositionally biased region" description="Low complexity" evidence="1">
    <location>
        <begin position="324"/>
        <end position="340"/>
    </location>
</feature>
<evidence type="ECO:0000256" key="1">
    <source>
        <dbReference type="SAM" id="MobiDB-lite"/>
    </source>
</evidence>
<sequence>MARIDRWKPYKYKVHKQKQNLTKRRESTAVERAFNSTANVVGISQSGVSRLVERVKERAEASGLSIDDPSLYDNDFGRAHREKNSRQAIKDGDSKAIMDSISVSTFENVMYEAGYSRKAPGFRPPLTEDEKQKRYKWALAHNPDLHEIGDNKGFNFRRVVYTDETPARAGDQRGIKRSWCCEGEEYHQDVKRAKIRPVCTLQFYGAFTYNENGPCHIYRKETNEMKHKAGIALKKDNEKRQQDCEVAVNAARRVLRSMNDLSIEQLPTSQRLLLITLLSPLLRSSHGQVTPQILMQMSMPGPGFELILLRTLSLLAVRKSAVGNSSLSGRSSHKSSSTDGLTMCPIL</sequence>
<gene>
    <name evidence="2" type="ORF">P154DRAFT_556935</name>
</gene>
<dbReference type="Proteomes" id="UP000799779">
    <property type="component" value="Unassembled WGS sequence"/>
</dbReference>
<dbReference type="AlphaFoldDB" id="A0A6A5WBU2"/>
<dbReference type="EMBL" id="ML977645">
    <property type="protein sequence ID" value="KAF1995096.1"/>
    <property type="molecule type" value="Genomic_DNA"/>
</dbReference>
<evidence type="ECO:0008006" key="4">
    <source>
        <dbReference type="Google" id="ProtNLM"/>
    </source>
</evidence>
<dbReference type="InterPro" id="IPR036397">
    <property type="entry name" value="RNaseH_sf"/>
</dbReference>
<evidence type="ECO:0000313" key="3">
    <source>
        <dbReference type="Proteomes" id="UP000799779"/>
    </source>
</evidence>
<protein>
    <recommendedName>
        <fullName evidence="4">Transposase Tc1-like domain-containing protein</fullName>
    </recommendedName>
</protein>
<evidence type="ECO:0000313" key="2">
    <source>
        <dbReference type="EMBL" id="KAF1995096.1"/>
    </source>
</evidence>
<dbReference type="Gene3D" id="3.30.420.10">
    <property type="entry name" value="Ribonuclease H-like superfamily/Ribonuclease H"/>
    <property type="match status" value="1"/>
</dbReference>
<dbReference type="OrthoDB" id="3792558at2759"/>
<accession>A0A6A5WBU2</accession>
<feature type="region of interest" description="Disordered" evidence="1">
    <location>
        <begin position="324"/>
        <end position="347"/>
    </location>
</feature>
<reference evidence="2" key="1">
    <citation type="journal article" date="2020" name="Stud. Mycol.">
        <title>101 Dothideomycetes genomes: a test case for predicting lifestyles and emergence of pathogens.</title>
        <authorList>
            <person name="Haridas S."/>
            <person name="Albert R."/>
            <person name="Binder M."/>
            <person name="Bloem J."/>
            <person name="Labutti K."/>
            <person name="Salamov A."/>
            <person name="Andreopoulos B."/>
            <person name="Baker S."/>
            <person name="Barry K."/>
            <person name="Bills G."/>
            <person name="Bluhm B."/>
            <person name="Cannon C."/>
            <person name="Castanera R."/>
            <person name="Culley D."/>
            <person name="Daum C."/>
            <person name="Ezra D."/>
            <person name="Gonzalez J."/>
            <person name="Henrissat B."/>
            <person name="Kuo A."/>
            <person name="Liang C."/>
            <person name="Lipzen A."/>
            <person name="Lutzoni F."/>
            <person name="Magnuson J."/>
            <person name="Mondo S."/>
            <person name="Nolan M."/>
            <person name="Ohm R."/>
            <person name="Pangilinan J."/>
            <person name="Park H.-J."/>
            <person name="Ramirez L."/>
            <person name="Alfaro M."/>
            <person name="Sun H."/>
            <person name="Tritt A."/>
            <person name="Yoshinaga Y."/>
            <person name="Zwiers L.-H."/>
            <person name="Turgeon B."/>
            <person name="Goodwin S."/>
            <person name="Spatafora J."/>
            <person name="Crous P."/>
            <person name="Grigoriev I."/>
        </authorList>
    </citation>
    <scope>NUCLEOTIDE SEQUENCE</scope>
    <source>
        <strain evidence="2">CBS 123094</strain>
    </source>
</reference>